<protein>
    <submittedName>
        <fullName evidence="2">Uncharacterized protein</fullName>
    </submittedName>
</protein>
<proteinExistence type="predicted"/>
<organism evidence="2 3">
    <name type="scientific">Streblomastix strix</name>
    <dbReference type="NCBI Taxonomy" id="222440"/>
    <lineage>
        <taxon>Eukaryota</taxon>
        <taxon>Metamonada</taxon>
        <taxon>Preaxostyla</taxon>
        <taxon>Oxymonadida</taxon>
        <taxon>Streblomastigidae</taxon>
        <taxon>Streblomastix</taxon>
    </lineage>
</organism>
<keyword evidence="1" id="KW-0732">Signal</keyword>
<dbReference type="Proteomes" id="UP000324800">
    <property type="component" value="Unassembled WGS sequence"/>
</dbReference>
<reference evidence="2 3" key="1">
    <citation type="submission" date="2019-03" db="EMBL/GenBank/DDBJ databases">
        <title>Single cell metagenomics reveals metabolic interactions within the superorganism composed of flagellate Streblomastix strix and complex community of Bacteroidetes bacteria on its surface.</title>
        <authorList>
            <person name="Treitli S.C."/>
            <person name="Kolisko M."/>
            <person name="Husnik F."/>
            <person name="Keeling P."/>
            <person name="Hampl V."/>
        </authorList>
    </citation>
    <scope>NUCLEOTIDE SEQUENCE [LARGE SCALE GENOMIC DNA]</scope>
    <source>
        <strain evidence="2">ST1C</strain>
    </source>
</reference>
<evidence type="ECO:0000313" key="2">
    <source>
        <dbReference type="EMBL" id="KAA6354656.1"/>
    </source>
</evidence>
<dbReference type="EMBL" id="SNRW01035929">
    <property type="protein sequence ID" value="KAA6354656.1"/>
    <property type="molecule type" value="Genomic_DNA"/>
</dbReference>
<evidence type="ECO:0000313" key="3">
    <source>
        <dbReference type="Proteomes" id="UP000324800"/>
    </source>
</evidence>
<feature type="signal peptide" evidence="1">
    <location>
        <begin position="1"/>
        <end position="15"/>
    </location>
</feature>
<name>A0A5J4T888_9EUKA</name>
<evidence type="ECO:0000256" key="1">
    <source>
        <dbReference type="SAM" id="SignalP"/>
    </source>
</evidence>
<dbReference type="AlphaFoldDB" id="A0A5J4T888"/>
<gene>
    <name evidence="2" type="ORF">EZS28_049817</name>
</gene>
<sequence length="155" mass="17194">MLLIILTIAAHFVIAKDIYVRPAGEDKSGCGLETNQCQTLGYAYKNQRTPGESNTLIAGAPYPWEFKEPMAIEVSQETLTISSNYYSYIRVDASQMKDTFLVANTGSVITLQQLNFSVQVPDNWTTSNASLLVIKSGARVTFLKTDLNFNKENLT</sequence>
<accession>A0A5J4T888</accession>
<comment type="caution">
    <text evidence="2">The sequence shown here is derived from an EMBL/GenBank/DDBJ whole genome shotgun (WGS) entry which is preliminary data.</text>
</comment>
<feature type="chain" id="PRO_5023822794" evidence="1">
    <location>
        <begin position="16"/>
        <end position="155"/>
    </location>
</feature>
<feature type="non-terminal residue" evidence="2">
    <location>
        <position position="155"/>
    </location>
</feature>